<protein>
    <submittedName>
        <fullName evidence="7">Putative Eukaryotic peptide chain release factor subunit 1</fullName>
    </submittedName>
</protein>
<gene>
    <name evidence="7" type="ORF">EZS28_031033</name>
</gene>
<sequence length="557" mass="62058">MAKASEQAPQFDEDERNIEVWRIKKLVRMLQDARGDGTSMITLILPPKSQLPQTNAMLAEEAGSAKNIKSRVNRISVLDAIISTQQRLKLYTKCPPNGLCIYCGTIITDKGPKKITIDFQPFKAINTSLYLCDFRFHTEPLSQLLESDDKFGFIIMDGSGALFATLQGDVRQIIQKFSVDLPKKHGRGGQSSVRFARLRMEKRHNYVRKVAETASQCFITDDKVNCTGLVLAGSADFKTELSQSELLDQRLASKVLKIVDVSYGGENGFNQAINLAAESLANVRFVQEKHLLQAYFDEIGQDSGKYVYGIRDTIYALSTGAVQKLIIWEGLEISRYALQNPQTEQITVQYLSPAQERDSSYFIEKIQDTDGKEKSKSDATVIELLVINKEPITDWFLMNYKQFGCSLHFVTNRSQEGSQFCRGFGGMGGILRYKLDMSHLDMSMVQPQLDSEDSALRMISDPLPGEDMGLTSDPFTSQQQQQQSSSSQGPSPLLPQIPVQTPSNALISQSSSSSTQQSAPQPSGQGIGIKELESDGYYADGFPDEDPGMMEDFEFFF</sequence>
<evidence type="ECO:0000256" key="2">
    <source>
        <dbReference type="ARBA" id="ARBA00005326"/>
    </source>
</evidence>
<dbReference type="InterPro" id="IPR042226">
    <property type="entry name" value="eFR1_2_sf"/>
</dbReference>
<comment type="subcellular location">
    <subcellularLocation>
        <location evidence="1">Cytoplasm</location>
    </subcellularLocation>
</comment>
<dbReference type="FunFam" id="3.30.1330.30:FF:000006">
    <property type="entry name" value="Peptide chain release factor subunit 1"/>
    <property type="match status" value="1"/>
</dbReference>
<dbReference type="Pfam" id="PF03463">
    <property type="entry name" value="eRF1_1"/>
    <property type="match status" value="1"/>
</dbReference>
<dbReference type="FunFam" id="3.30.420.60:FF:000001">
    <property type="entry name" value="Eukaryotic peptide chain release factor subunit 1"/>
    <property type="match status" value="1"/>
</dbReference>
<evidence type="ECO:0000313" key="8">
    <source>
        <dbReference type="Proteomes" id="UP000324800"/>
    </source>
</evidence>
<dbReference type="InterPro" id="IPR004403">
    <property type="entry name" value="Peptide_chain-rel_eRF1/aRF1"/>
</dbReference>
<dbReference type="Gene3D" id="3.30.1330.30">
    <property type="match status" value="1"/>
</dbReference>
<dbReference type="Proteomes" id="UP000324800">
    <property type="component" value="Unassembled WGS sequence"/>
</dbReference>
<dbReference type="OrthoDB" id="10254527at2759"/>
<comment type="similarity">
    <text evidence="2">Belongs to the eukaryotic release factor 1 family.</text>
</comment>
<evidence type="ECO:0000259" key="6">
    <source>
        <dbReference type="SMART" id="SM01194"/>
    </source>
</evidence>
<feature type="compositionally biased region" description="Low complexity" evidence="5">
    <location>
        <begin position="477"/>
        <end position="488"/>
    </location>
</feature>
<dbReference type="NCBIfam" id="TIGR03676">
    <property type="entry name" value="aRF1_eRF1"/>
    <property type="match status" value="1"/>
</dbReference>
<feature type="compositionally biased region" description="Polar residues" evidence="5">
    <location>
        <begin position="498"/>
        <end position="507"/>
    </location>
</feature>
<dbReference type="SUPFAM" id="SSF53137">
    <property type="entry name" value="Translational machinery components"/>
    <property type="match status" value="1"/>
</dbReference>
<organism evidence="7 8">
    <name type="scientific">Streblomastix strix</name>
    <dbReference type="NCBI Taxonomy" id="222440"/>
    <lineage>
        <taxon>Eukaryota</taxon>
        <taxon>Metamonada</taxon>
        <taxon>Preaxostyla</taxon>
        <taxon>Oxymonadida</taxon>
        <taxon>Streblomastigidae</taxon>
        <taxon>Streblomastix</taxon>
    </lineage>
</organism>
<dbReference type="InterPro" id="IPR024049">
    <property type="entry name" value="eRF1_1_sf"/>
</dbReference>
<dbReference type="Pfam" id="PF03465">
    <property type="entry name" value="eRF1_3"/>
    <property type="match status" value="1"/>
</dbReference>
<keyword evidence="3" id="KW-0963">Cytoplasm</keyword>
<dbReference type="Pfam" id="PF03464">
    <property type="entry name" value="eRF1_2"/>
    <property type="match status" value="1"/>
</dbReference>
<feature type="compositionally biased region" description="Acidic residues" evidence="5">
    <location>
        <begin position="542"/>
        <end position="551"/>
    </location>
</feature>
<feature type="domain" description="eRF1/Pelota-like N-terminal" evidence="6">
    <location>
        <begin position="12"/>
        <end position="146"/>
    </location>
</feature>
<dbReference type="InterPro" id="IPR005141">
    <property type="entry name" value="eRF1_2"/>
</dbReference>
<comment type="caution">
    <text evidence="7">The sequence shown here is derived from an EMBL/GenBank/DDBJ whole genome shotgun (WGS) entry which is preliminary data.</text>
</comment>
<dbReference type="GO" id="GO:0005737">
    <property type="term" value="C:cytoplasm"/>
    <property type="evidence" value="ECO:0007669"/>
    <property type="project" value="UniProtKB-SubCell"/>
</dbReference>
<reference evidence="7 8" key="1">
    <citation type="submission" date="2019-03" db="EMBL/GenBank/DDBJ databases">
        <title>Single cell metagenomics reveals metabolic interactions within the superorganism composed of flagellate Streblomastix strix and complex community of Bacteroidetes bacteria on its surface.</title>
        <authorList>
            <person name="Treitli S.C."/>
            <person name="Kolisko M."/>
            <person name="Husnik F."/>
            <person name="Keeling P."/>
            <person name="Hampl V."/>
        </authorList>
    </citation>
    <scope>NUCLEOTIDE SEQUENCE [LARGE SCALE GENOMIC DNA]</scope>
    <source>
        <strain evidence="7">ST1C</strain>
    </source>
</reference>
<dbReference type="SMART" id="SM01194">
    <property type="entry name" value="eRF1_1"/>
    <property type="match status" value="1"/>
</dbReference>
<keyword evidence="4" id="KW-0648">Protein biosynthesis</keyword>
<evidence type="ECO:0000256" key="5">
    <source>
        <dbReference type="SAM" id="MobiDB-lite"/>
    </source>
</evidence>
<dbReference type="SUPFAM" id="SSF55315">
    <property type="entry name" value="L30e-like"/>
    <property type="match status" value="1"/>
</dbReference>
<evidence type="ECO:0000313" key="7">
    <source>
        <dbReference type="EMBL" id="KAA6373439.1"/>
    </source>
</evidence>
<dbReference type="EMBL" id="SNRW01012753">
    <property type="protein sequence ID" value="KAA6373439.1"/>
    <property type="molecule type" value="Genomic_DNA"/>
</dbReference>
<evidence type="ECO:0000256" key="1">
    <source>
        <dbReference type="ARBA" id="ARBA00004496"/>
    </source>
</evidence>
<dbReference type="PANTHER" id="PTHR10113">
    <property type="entry name" value="PEPTIDE CHAIN RELEASE FACTOR SUBUNIT 1"/>
    <property type="match status" value="1"/>
</dbReference>
<evidence type="ECO:0000256" key="4">
    <source>
        <dbReference type="ARBA" id="ARBA00022917"/>
    </source>
</evidence>
<dbReference type="AlphaFoldDB" id="A0A5J4USS5"/>
<evidence type="ECO:0000256" key="3">
    <source>
        <dbReference type="ARBA" id="ARBA00022490"/>
    </source>
</evidence>
<dbReference type="Gene3D" id="3.30.960.10">
    <property type="entry name" value="eRF1 domain 1"/>
    <property type="match status" value="1"/>
</dbReference>
<proteinExistence type="inferred from homology"/>
<accession>A0A5J4USS5</accession>
<dbReference type="InterPro" id="IPR029064">
    <property type="entry name" value="Ribosomal_eL30-like_sf"/>
</dbReference>
<dbReference type="SUPFAM" id="SSF55481">
    <property type="entry name" value="N-terminal domain of eukaryotic peptide chain release factor subunit 1, ERF1"/>
    <property type="match status" value="1"/>
</dbReference>
<dbReference type="InterPro" id="IPR005140">
    <property type="entry name" value="eRF1_Pelota-like_N"/>
</dbReference>
<feature type="region of interest" description="Disordered" evidence="5">
    <location>
        <begin position="458"/>
        <end position="551"/>
    </location>
</feature>
<dbReference type="Gene3D" id="3.30.420.60">
    <property type="entry name" value="eRF1 domain 2"/>
    <property type="match status" value="1"/>
</dbReference>
<dbReference type="InterPro" id="IPR005142">
    <property type="entry name" value="eRF1_3"/>
</dbReference>
<dbReference type="GO" id="GO:0003747">
    <property type="term" value="F:translation release factor activity"/>
    <property type="evidence" value="ECO:0007669"/>
    <property type="project" value="InterPro"/>
</dbReference>
<name>A0A5J4USS5_9EUKA</name>
<feature type="compositionally biased region" description="Low complexity" evidence="5">
    <location>
        <begin position="508"/>
        <end position="524"/>
    </location>
</feature>